<evidence type="ECO:0000259" key="1">
    <source>
        <dbReference type="Pfam" id="PF13683"/>
    </source>
</evidence>
<protein>
    <submittedName>
        <fullName evidence="2">Integrase core domain-containing protein</fullName>
    </submittedName>
</protein>
<dbReference type="Proteomes" id="UP001139485">
    <property type="component" value="Unassembled WGS sequence"/>
</dbReference>
<sequence length="51" mass="5745">GWAFKKFYNSESARLAALPAWVHEYNHHRPHSAIGKAAPITRLTNLAGHHI</sequence>
<dbReference type="AlphaFoldDB" id="A0A9X2IEZ5"/>
<reference evidence="2" key="1">
    <citation type="submission" date="2022-05" db="EMBL/GenBank/DDBJ databases">
        <authorList>
            <person name="Tuo L."/>
        </authorList>
    </citation>
    <scope>NUCLEOTIDE SEQUENCE</scope>
    <source>
        <strain evidence="2">BSK12Z-4</strain>
    </source>
</reference>
<evidence type="ECO:0000313" key="2">
    <source>
        <dbReference type="EMBL" id="MCM0621336.1"/>
    </source>
</evidence>
<accession>A0A9X2IEZ5</accession>
<dbReference type="EMBL" id="JAMOIL010000017">
    <property type="protein sequence ID" value="MCM0621336.1"/>
    <property type="molecule type" value="Genomic_DNA"/>
</dbReference>
<keyword evidence="3" id="KW-1185">Reference proteome</keyword>
<organism evidence="2 3">
    <name type="scientific">Nocardioides bruguierae</name>
    <dbReference type="NCBI Taxonomy" id="2945102"/>
    <lineage>
        <taxon>Bacteria</taxon>
        <taxon>Bacillati</taxon>
        <taxon>Actinomycetota</taxon>
        <taxon>Actinomycetes</taxon>
        <taxon>Propionibacteriales</taxon>
        <taxon>Nocardioidaceae</taxon>
        <taxon>Nocardioides</taxon>
    </lineage>
</organism>
<proteinExistence type="predicted"/>
<evidence type="ECO:0000313" key="3">
    <source>
        <dbReference type="Proteomes" id="UP001139485"/>
    </source>
</evidence>
<dbReference type="Pfam" id="PF13683">
    <property type="entry name" value="rve_3"/>
    <property type="match status" value="1"/>
</dbReference>
<dbReference type="GO" id="GO:0015074">
    <property type="term" value="P:DNA integration"/>
    <property type="evidence" value="ECO:0007669"/>
    <property type="project" value="InterPro"/>
</dbReference>
<dbReference type="RefSeq" id="WP_250827877.1">
    <property type="nucleotide sequence ID" value="NZ_JAMOIL010000017.1"/>
</dbReference>
<feature type="non-terminal residue" evidence="2">
    <location>
        <position position="1"/>
    </location>
</feature>
<comment type="caution">
    <text evidence="2">The sequence shown here is derived from an EMBL/GenBank/DDBJ whole genome shotgun (WGS) entry which is preliminary data.</text>
</comment>
<gene>
    <name evidence="2" type="ORF">M8330_13655</name>
</gene>
<name>A0A9X2IEZ5_9ACTN</name>
<dbReference type="InterPro" id="IPR001584">
    <property type="entry name" value="Integrase_cat-core"/>
</dbReference>
<feature type="domain" description="Integrase catalytic" evidence="1">
    <location>
        <begin position="8"/>
        <end position="39"/>
    </location>
</feature>